<reference evidence="2 3" key="1">
    <citation type="journal article" date="2012" name="J. Bacteriol.">
        <title>Draft Genome Sequence of the Purple Photosynthetic Bacterium Phaeospirillum molischianum DSM120, a Particularly Versatile Bacterium.</title>
        <authorList>
            <person name="Duquesne K."/>
            <person name="Prima V."/>
            <person name="Ji B."/>
            <person name="Rouy Z."/>
            <person name="Medigue C."/>
            <person name="Talla E."/>
            <person name="Sturgis J.N."/>
        </authorList>
    </citation>
    <scope>NUCLEOTIDE SEQUENCE [LARGE SCALE GENOMIC DNA]</scope>
    <source>
        <strain evidence="3">DSM120</strain>
    </source>
</reference>
<evidence type="ECO:0000313" key="3">
    <source>
        <dbReference type="Proteomes" id="UP000004169"/>
    </source>
</evidence>
<feature type="chain" id="PRO_5003611563" evidence="1">
    <location>
        <begin position="31"/>
        <end position="210"/>
    </location>
</feature>
<dbReference type="STRING" id="1150626.PHAMO_270025"/>
<dbReference type="OrthoDB" id="9908073at2"/>
<gene>
    <name evidence="2" type="ORF">PHAMO_270025</name>
</gene>
<proteinExistence type="predicted"/>
<evidence type="ECO:0000256" key="1">
    <source>
        <dbReference type="SAM" id="SignalP"/>
    </source>
</evidence>
<comment type="caution">
    <text evidence="2">The sequence shown here is derived from an EMBL/GenBank/DDBJ whole genome shotgun (WGS) entry which is preliminary data.</text>
</comment>
<name>H8FS46_MAGML</name>
<dbReference type="Proteomes" id="UP000004169">
    <property type="component" value="Unassembled WGS sequence"/>
</dbReference>
<accession>H8FS46</accession>
<keyword evidence="3" id="KW-1185">Reference proteome</keyword>
<keyword evidence="1" id="KW-0732">Signal</keyword>
<protein>
    <submittedName>
        <fullName evidence="2">Uncharacterized protein</fullName>
    </submittedName>
</protein>
<dbReference type="EMBL" id="CAHP01000020">
    <property type="protein sequence ID" value="CCG41184.1"/>
    <property type="molecule type" value="Genomic_DNA"/>
</dbReference>
<organism evidence="2 3">
    <name type="scientific">Magnetospirillum molischianum DSM 120</name>
    <dbReference type="NCBI Taxonomy" id="1150626"/>
    <lineage>
        <taxon>Bacteria</taxon>
        <taxon>Pseudomonadati</taxon>
        <taxon>Pseudomonadota</taxon>
        <taxon>Alphaproteobacteria</taxon>
        <taxon>Rhodospirillales</taxon>
        <taxon>Rhodospirillaceae</taxon>
        <taxon>Magnetospirillum</taxon>
    </lineage>
</organism>
<feature type="signal peptide" evidence="1">
    <location>
        <begin position="1"/>
        <end position="30"/>
    </location>
</feature>
<dbReference type="RefSeq" id="WP_002728068.1">
    <property type="nucleotide sequence ID" value="NZ_CAHP01000020.1"/>
</dbReference>
<evidence type="ECO:0000313" key="2">
    <source>
        <dbReference type="EMBL" id="CCG41184.1"/>
    </source>
</evidence>
<dbReference type="eggNOG" id="ENOG502ZRRK">
    <property type="taxonomic scope" value="Bacteria"/>
</dbReference>
<dbReference type="AlphaFoldDB" id="H8FS46"/>
<sequence length="210" mass="21555">MWLRVLFLLFASAMIALGLEQSFFPPSAWAQSSAGLSVKVEGDVSSVAAGSGAASTRIGSTTSGKGTSTTNVMGNVTNYSTHGSSVTEIGTQDRGGTTVIRGDATNVNSELRVNGNSFIGGNVTVTNGSRADIGGCGSVYVSGDVVVPNGNLEVGCGCAGRRNGQCCIEFHQGFCVLQIVPPSEDGCPPGFILSSGLCRLFSDFEHKFGK</sequence>